<organism evidence="2 3">
    <name type="scientific">Seminavis robusta</name>
    <dbReference type="NCBI Taxonomy" id="568900"/>
    <lineage>
        <taxon>Eukaryota</taxon>
        <taxon>Sar</taxon>
        <taxon>Stramenopiles</taxon>
        <taxon>Ochrophyta</taxon>
        <taxon>Bacillariophyta</taxon>
        <taxon>Bacillariophyceae</taxon>
        <taxon>Bacillariophycidae</taxon>
        <taxon>Naviculales</taxon>
        <taxon>Naviculaceae</taxon>
        <taxon>Seminavis</taxon>
    </lineage>
</organism>
<dbReference type="Proteomes" id="UP001153069">
    <property type="component" value="Unassembled WGS sequence"/>
</dbReference>
<comment type="caution">
    <text evidence="2">The sequence shown here is derived from an EMBL/GenBank/DDBJ whole genome shotgun (WGS) entry which is preliminary data.</text>
</comment>
<feature type="compositionally biased region" description="Low complexity" evidence="1">
    <location>
        <begin position="114"/>
        <end position="123"/>
    </location>
</feature>
<dbReference type="OrthoDB" id="48421at2759"/>
<protein>
    <submittedName>
        <fullName evidence="2">Uncharacterized protein</fullName>
    </submittedName>
</protein>
<proteinExistence type="predicted"/>
<name>A0A9N8HJ46_9STRA</name>
<evidence type="ECO:0000313" key="3">
    <source>
        <dbReference type="Proteomes" id="UP001153069"/>
    </source>
</evidence>
<gene>
    <name evidence="2" type="ORF">SEMRO_635_G179110.1</name>
</gene>
<dbReference type="EMBL" id="CAICTM010000634">
    <property type="protein sequence ID" value="CAB9514150.1"/>
    <property type="molecule type" value="Genomic_DNA"/>
</dbReference>
<dbReference type="AlphaFoldDB" id="A0A9N8HJ46"/>
<feature type="region of interest" description="Disordered" evidence="1">
    <location>
        <begin position="112"/>
        <end position="143"/>
    </location>
</feature>
<accession>A0A9N8HJ46</accession>
<reference evidence="2" key="1">
    <citation type="submission" date="2020-06" db="EMBL/GenBank/DDBJ databases">
        <authorList>
            <consortium name="Plant Systems Biology data submission"/>
        </authorList>
    </citation>
    <scope>NUCLEOTIDE SEQUENCE</scope>
    <source>
        <strain evidence="2">D6</strain>
    </source>
</reference>
<sequence>MKRFINNNFTSFAVGSLTLSMAAGWWCLSIIQDKQKERLPQQAASVLDDSPRVKSREELRLRAMVENALNSTSRENLDNAFHAQERFMLPGRDHGGDPKFVTKIDRRCDELMKQQQSKTQLQQDGEDSEGDLEKHQNKIQFWK</sequence>
<evidence type="ECO:0000256" key="1">
    <source>
        <dbReference type="SAM" id="MobiDB-lite"/>
    </source>
</evidence>
<keyword evidence="3" id="KW-1185">Reference proteome</keyword>
<evidence type="ECO:0000313" key="2">
    <source>
        <dbReference type="EMBL" id="CAB9514150.1"/>
    </source>
</evidence>